<evidence type="ECO:0000256" key="5">
    <source>
        <dbReference type="ARBA" id="ARBA00047503"/>
    </source>
</evidence>
<keyword evidence="1" id="KW-0328">Glycosyltransferase</keyword>
<dbReference type="GO" id="GO:0005829">
    <property type="term" value="C:cytosol"/>
    <property type="evidence" value="ECO:0007669"/>
    <property type="project" value="TreeGrafter"/>
</dbReference>
<comment type="similarity">
    <text evidence="3">Belongs to the glycosyltransferase 9 family.</text>
</comment>
<dbReference type="InterPro" id="IPR011910">
    <property type="entry name" value="RfaF"/>
</dbReference>
<comment type="catalytic activity">
    <reaction evidence="5">
        <text>an L-alpha-D-Hep-(1-&gt;5)-[alpha-Kdo-(2-&gt;4)]-alpha-Kdo-(2-&gt;6)-lipid A + ADP-L-glycero-beta-D-manno-heptose = an L-alpha-D-Hep-(1-&gt;3)-L-alpha-D-Hep-(1-&gt;5)-[alpha-Kdo-(2-&gt;4)]-alpha-Kdo-(2-&gt;6)-lipid A + ADP + H(+)</text>
        <dbReference type="Rhea" id="RHEA:74071"/>
        <dbReference type="ChEBI" id="CHEBI:15378"/>
        <dbReference type="ChEBI" id="CHEBI:61506"/>
        <dbReference type="ChEBI" id="CHEBI:193068"/>
        <dbReference type="ChEBI" id="CHEBI:193069"/>
        <dbReference type="ChEBI" id="CHEBI:456216"/>
        <dbReference type="EC" id="2.4.99.24"/>
    </reaction>
</comment>
<evidence type="ECO:0000256" key="1">
    <source>
        <dbReference type="ARBA" id="ARBA00022676"/>
    </source>
</evidence>
<dbReference type="CDD" id="cd03789">
    <property type="entry name" value="GT9_LPS_heptosyltransferase"/>
    <property type="match status" value="1"/>
</dbReference>
<dbReference type="EC" id="2.4.99.24" evidence="4"/>
<dbReference type="NCBIfam" id="TIGR02195">
    <property type="entry name" value="heptsyl_trn_II"/>
    <property type="match status" value="1"/>
</dbReference>
<name>A0A938B3I7_UNCTE</name>
<dbReference type="Pfam" id="PF01075">
    <property type="entry name" value="Glyco_transf_9"/>
    <property type="match status" value="1"/>
</dbReference>
<reference evidence="6" key="1">
    <citation type="submission" date="2019-03" db="EMBL/GenBank/DDBJ databases">
        <title>Lake Tanganyika Metagenome-Assembled Genomes (MAGs).</title>
        <authorList>
            <person name="Tran P."/>
        </authorList>
    </citation>
    <scope>NUCLEOTIDE SEQUENCE</scope>
    <source>
        <strain evidence="6">K_DeepCast_65m_m2_066</strain>
    </source>
</reference>
<dbReference type="AlphaFoldDB" id="A0A938B3I7"/>
<dbReference type="SUPFAM" id="SSF53756">
    <property type="entry name" value="UDP-Glycosyltransferase/glycogen phosphorylase"/>
    <property type="match status" value="1"/>
</dbReference>
<dbReference type="Proteomes" id="UP000712673">
    <property type="component" value="Unassembled WGS sequence"/>
</dbReference>
<dbReference type="GO" id="GO:0009244">
    <property type="term" value="P:lipopolysaccharide core region biosynthetic process"/>
    <property type="evidence" value="ECO:0007669"/>
    <property type="project" value="TreeGrafter"/>
</dbReference>
<dbReference type="Gene3D" id="3.40.50.2000">
    <property type="entry name" value="Glycogen Phosphorylase B"/>
    <property type="match status" value="2"/>
</dbReference>
<keyword evidence="2" id="KW-0808">Transferase</keyword>
<dbReference type="GO" id="GO:0008713">
    <property type="term" value="F:ADP-heptose-lipopolysaccharide heptosyltransferase activity"/>
    <property type="evidence" value="ECO:0007669"/>
    <property type="project" value="UniProtKB-EC"/>
</dbReference>
<dbReference type="InterPro" id="IPR002201">
    <property type="entry name" value="Glyco_trans_9"/>
</dbReference>
<organism evidence="6 7">
    <name type="scientific">Tectimicrobiota bacterium</name>
    <dbReference type="NCBI Taxonomy" id="2528274"/>
    <lineage>
        <taxon>Bacteria</taxon>
        <taxon>Pseudomonadati</taxon>
        <taxon>Nitrospinota/Tectimicrobiota group</taxon>
        <taxon>Candidatus Tectimicrobiota</taxon>
    </lineage>
</organism>
<evidence type="ECO:0000256" key="4">
    <source>
        <dbReference type="ARBA" id="ARBA00044042"/>
    </source>
</evidence>
<dbReference type="PANTHER" id="PTHR30160:SF1">
    <property type="entry name" value="LIPOPOLYSACCHARIDE 1,2-N-ACETYLGLUCOSAMINETRANSFERASE-RELATED"/>
    <property type="match status" value="1"/>
</dbReference>
<sequence length="353" mass="39331">MPQPDHKAALQQLAHILIIRLSSLGDILLTTPVLRLLREACPAAQIDFLTRAAYQELLQTNPCVDRVLLVEPQHGLTQTLHMVRQTRYDVVMDLHRTWRSHLLYRGSLARRKLAYRKRTWRRALLVHLGWNTLRAMTPVPELYAAPLRRLGITAALPPLEIHLPAASCLAMQHYIQTGLPDHYTQPLLAVAPGARWTTKQWPVERFAAAAQAIAQAHHAAVVVLGGREDQERSLALCQRLRVPVLNSTGTLSLLQTAALLAQCRLLLSNDSGLMHMATALRVPVVAIFGPTVQEFGFYPFQAQAQVISTALSCRPCSTKGSQRCPRGHHQCMQQVTVAQVCTATHAMWGDERV</sequence>
<accession>A0A938B3I7</accession>
<evidence type="ECO:0000256" key="3">
    <source>
        <dbReference type="ARBA" id="ARBA00043995"/>
    </source>
</evidence>
<gene>
    <name evidence="6" type="primary">waaF</name>
    <name evidence="6" type="ORF">FJZ47_15060</name>
</gene>
<protein>
    <recommendedName>
        <fullName evidence="4">lipopolysaccharide heptosyltransferase II</fullName>
        <ecNumber evidence="4">2.4.99.24</ecNumber>
    </recommendedName>
</protein>
<dbReference type="EMBL" id="VGLS01000481">
    <property type="protein sequence ID" value="MBM3225104.1"/>
    <property type="molecule type" value="Genomic_DNA"/>
</dbReference>
<comment type="caution">
    <text evidence="6">The sequence shown here is derived from an EMBL/GenBank/DDBJ whole genome shotgun (WGS) entry which is preliminary data.</text>
</comment>
<dbReference type="InterPro" id="IPR051199">
    <property type="entry name" value="LPS_LOS_Heptosyltrfase"/>
</dbReference>
<evidence type="ECO:0000256" key="2">
    <source>
        <dbReference type="ARBA" id="ARBA00022679"/>
    </source>
</evidence>
<evidence type="ECO:0000313" key="6">
    <source>
        <dbReference type="EMBL" id="MBM3225104.1"/>
    </source>
</evidence>
<evidence type="ECO:0000313" key="7">
    <source>
        <dbReference type="Proteomes" id="UP000712673"/>
    </source>
</evidence>
<proteinExistence type="inferred from homology"/>
<dbReference type="PANTHER" id="PTHR30160">
    <property type="entry name" value="TETRAACYLDISACCHARIDE 4'-KINASE-RELATED"/>
    <property type="match status" value="1"/>
</dbReference>